<dbReference type="STRING" id="136037.A0A067RSB9"/>
<evidence type="ECO:0000256" key="4">
    <source>
        <dbReference type="ARBA" id="ARBA00022499"/>
    </source>
</evidence>
<evidence type="ECO:0000256" key="6">
    <source>
        <dbReference type="ARBA" id="ARBA00023015"/>
    </source>
</evidence>
<reference evidence="15 16" key="1">
    <citation type="journal article" date="2014" name="Nat. Commun.">
        <title>Molecular traces of alternative social organization in a termite genome.</title>
        <authorList>
            <person name="Terrapon N."/>
            <person name="Li C."/>
            <person name="Robertson H.M."/>
            <person name="Ji L."/>
            <person name="Meng X."/>
            <person name="Booth W."/>
            <person name="Chen Z."/>
            <person name="Childers C.P."/>
            <person name="Glastad K.M."/>
            <person name="Gokhale K."/>
            <person name="Gowin J."/>
            <person name="Gronenberg W."/>
            <person name="Hermansen R.A."/>
            <person name="Hu H."/>
            <person name="Hunt B.G."/>
            <person name="Huylmans A.K."/>
            <person name="Khalil S.M."/>
            <person name="Mitchell R.D."/>
            <person name="Munoz-Torres M.C."/>
            <person name="Mustard J.A."/>
            <person name="Pan H."/>
            <person name="Reese J.T."/>
            <person name="Scharf M.E."/>
            <person name="Sun F."/>
            <person name="Vogel H."/>
            <person name="Xiao J."/>
            <person name="Yang W."/>
            <person name="Yang Z."/>
            <person name="Yang Z."/>
            <person name="Zhou J."/>
            <person name="Zhu J."/>
            <person name="Brent C.S."/>
            <person name="Elsik C.G."/>
            <person name="Goodisman M.A."/>
            <person name="Liberles D.A."/>
            <person name="Roe R.M."/>
            <person name="Vargo E.L."/>
            <person name="Vilcinskas A."/>
            <person name="Wang J."/>
            <person name="Bornberg-Bauer E."/>
            <person name="Korb J."/>
            <person name="Zhang G."/>
            <person name="Liebig J."/>
        </authorList>
    </citation>
    <scope>NUCLEOTIDE SEQUENCE [LARGE SCALE GENOMIC DNA]</scope>
    <source>
        <tissue evidence="15">Whole organism</tissue>
    </source>
</reference>
<dbReference type="GO" id="GO:0016607">
    <property type="term" value="C:nuclear speck"/>
    <property type="evidence" value="ECO:0007669"/>
    <property type="project" value="UniProtKB-SubCell"/>
</dbReference>
<dbReference type="PANTHER" id="PTHR13413:SF0">
    <property type="entry name" value="YLP MOTIF-CONTAINING PROTEIN 1"/>
    <property type="match status" value="1"/>
</dbReference>
<comment type="subunit">
    <text evidence="10">Interacts with PPP1CA and NCOA5. Forms a complex with ILF2, ILF3, KHDRBS1, RBMX, NCOA5 and PPP1CA.</text>
</comment>
<keyword evidence="7" id="KW-0804">Transcription</keyword>
<evidence type="ECO:0000256" key="8">
    <source>
        <dbReference type="ARBA" id="ARBA00023242"/>
    </source>
</evidence>
<feature type="region of interest" description="Disordered" evidence="13">
    <location>
        <begin position="739"/>
        <end position="1134"/>
    </location>
</feature>
<dbReference type="GO" id="GO:0032204">
    <property type="term" value="P:regulation of telomere maintenance"/>
    <property type="evidence" value="ECO:0007669"/>
    <property type="project" value="TreeGrafter"/>
</dbReference>
<feature type="compositionally biased region" description="Low complexity" evidence="13">
    <location>
        <begin position="755"/>
        <end position="775"/>
    </location>
</feature>
<feature type="region of interest" description="Disordered" evidence="13">
    <location>
        <begin position="1186"/>
        <end position="1375"/>
    </location>
</feature>
<dbReference type="OMA" id="GPRDNFQ"/>
<feature type="compositionally biased region" description="Basic and acidic residues" evidence="13">
    <location>
        <begin position="482"/>
        <end position="504"/>
    </location>
</feature>
<name>A0A067RSB9_ZOONE</name>
<feature type="compositionally biased region" description="Basic and acidic residues" evidence="13">
    <location>
        <begin position="1339"/>
        <end position="1351"/>
    </location>
</feature>
<feature type="compositionally biased region" description="Basic and acidic residues" evidence="13">
    <location>
        <begin position="529"/>
        <end position="555"/>
    </location>
</feature>
<feature type="compositionally biased region" description="Polar residues" evidence="13">
    <location>
        <begin position="361"/>
        <end position="373"/>
    </location>
</feature>
<gene>
    <name evidence="15" type="ORF">L798_13417</name>
</gene>
<keyword evidence="16" id="KW-1185">Reference proteome</keyword>
<dbReference type="PANTHER" id="PTHR13413">
    <property type="entry name" value="YLP MOTIF CONTAINING PROTEIN NUCLEAR PROTEIN ZAP"/>
    <property type="match status" value="1"/>
</dbReference>
<dbReference type="Pfam" id="PF26583">
    <property type="entry name" value="Spectrin_YLPM1"/>
    <property type="match status" value="1"/>
</dbReference>
<dbReference type="FunFam" id="3.40.50.300:FF:000399">
    <property type="entry name" value="YLP motif containing 1"/>
    <property type="match status" value="1"/>
</dbReference>
<dbReference type="InterPro" id="IPR026314">
    <property type="entry name" value="YLP_motif_con_p1"/>
</dbReference>
<dbReference type="InterPro" id="IPR027417">
    <property type="entry name" value="P-loop_NTPase"/>
</dbReference>
<feature type="compositionally biased region" description="Polar residues" evidence="13">
    <location>
        <begin position="227"/>
        <end position="245"/>
    </location>
</feature>
<feature type="compositionally biased region" description="Polar residues" evidence="13">
    <location>
        <begin position="446"/>
        <end position="463"/>
    </location>
</feature>
<keyword evidence="5" id="KW-0832">Ubl conjugation</keyword>
<dbReference type="InterPro" id="IPR058903">
    <property type="entry name" value="Spectrin_YLPM1-like"/>
</dbReference>
<keyword evidence="8" id="KW-0539">Nucleus</keyword>
<evidence type="ECO:0000256" key="11">
    <source>
        <dbReference type="ARBA" id="ARBA00068971"/>
    </source>
</evidence>
<evidence type="ECO:0000256" key="10">
    <source>
        <dbReference type="ARBA" id="ARBA00065932"/>
    </source>
</evidence>
<evidence type="ECO:0000256" key="12">
    <source>
        <dbReference type="ARBA" id="ARBA00083294"/>
    </source>
</evidence>
<feature type="compositionally biased region" description="Polar residues" evidence="13">
    <location>
        <begin position="1"/>
        <end position="25"/>
    </location>
</feature>
<feature type="compositionally biased region" description="Low complexity" evidence="13">
    <location>
        <begin position="404"/>
        <end position="415"/>
    </location>
</feature>
<feature type="compositionally biased region" description="Pro residues" evidence="13">
    <location>
        <begin position="1354"/>
        <end position="1372"/>
    </location>
</feature>
<feature type="compositionally biased region" description="Basic and acidic residues" evidence="13">
    <location>
        <begin position="1587"/>
        <end position="1599"/>
    </location>
</feature>
<feature type="compositionally biased region" description="Basic and acidic residues" evidence="13">
    <location>
        <begin position="1317"/>
        <end position="1332"/>
    </location>
</feature>
<dbReference type="InParanoid" id="A0A067RSB9"/>
<comment type="function">
    <text evidence="9">Plays a role in the reduction of telomerase activity during differentiation of embryonic stem cells by binding to the core promoter of TERT and controlling its down-regulation.</text>
</comment>
<evidence type="ECO:0000256" key="9">
    <source>
        <dbReference type="ARBA" id="ARBA00058677"/>
    </source>
</evidence>
<feature type="compositionally biased region" description="Basic and acidic residues" evidence="13">
    <location>
        <begin position="1219"/>
        <end position="1311"/>
    </location>
</feature>
<dbReference type="SUPFAM" id="SSF52540">
    <property type="entry name" value="P-loop containing nucleoside triphosphate hydrolases"/>
    <property type="match status" value="1"/>
</dbReference>
<organism evidence="15 16">
    <name type="scientific">Zootermopsis nevadensis</name>
    <name type="common">Dampwood termite</name>
    <dbReference type="NCBI Taxonomy" id="136037"/>
    <lineage>
        <taxon>Eukaryota</taxon>
        <taxon>Metazoa</taxon>
        <taxon>Ecdysozoa</taxon>
        <taxon>Arthropoda</taxon>
        <taxon>Hexapoda</taxon>
        <taxon>Insecta</taxon>
        <taxon>Pterygota</taxon>
        <taxon>Neoptera</taxon>
        <taxon>Polyneoptera</taxon>
        <taxon>Dictyoptera</taxon>
        <taxon>Blattodea</taxon>
        <taxon>Blattoidea</taxon>
        <taxon>Termitoidae</taxon>
        <taxon>Termopsidae</taxon>
        <taxon>Zootermopsis</taxon>
    </lineage>
</organism>
<evidence type="ECO:0000313" key="16">
    <source>
        <dbReference type="Proteomes" id="UP000027135"/>
    </source>
</evidence>
<dbReference type="Pfam" id="PF13671">
    <property type="entry name" value="AAA_33"/>
    <property type="match status" value="1"/>
</dbReference>
<dbReference type="Gene3D" id="3.40.50.300">
    <property type="entry name" value="P-loop containing nucleotide triphosphate hydrolases"/>
    <property type="match status" value="1"/>
</dbReference>
<feature type="compositionally biased region" description="Polar residues" evidence="13">
    <location>
        <begin position="607"/>
        <end position="627"/>
    </location>
</feature>
<evidence type="ECO:0000256" key="2">
    <source>
        <dbReference type="ARBA" id="ARBA00022481"/>
    </source>
</evidence>
<feature type="compositionally biased region" description="Polar residues" evidence="13">
    <location>
        <begin position="570"/>
        <end position="580"/>
    </location>
</feature>
<feature type="domain" description="YLPM1-like spectrin repeat" evidence="14">
    <location>
        <begin position="157"/>
        <end position="230"/>
    </location>
</feature>
<keyword evidence="4" id="KW-1017">Isopeptide bond</keyword>
<evidence type="ECO:0000256" key="13">
    <source>
        <dbReference type="SAM" id="MobiDB-lite"/>
    </source>
</evidence>
<keyword evidence="2" id="KW-0488">Methylation</keyword>
<feature type="region of interest" description="Disordered" evidence="13">
    <location>
        <begin position="1574"/>
        <end position="1607"/>
    </location>
</feature>
<evidence type="ECO:0000256" key="3">
    <source>
        <dbReference type="ARBA" id="ARBA00022491"/>
    </source>
</evidence>
<keyword evidence="6" id="KW-0805">Transcription regulation</keyword>
<feature type="compositionally biased region" description="Basic and acidic residues" evidence="13">
    <location>
        <begin position="81"/>
        <end position="101"/>
    </location>
</feature>
<evidence type="ECO:0000256" key="1">
    <source>
        <dbReference type="ARBA" id="ARBA00004324"/>
    </source>
</evidence>
<comment type="subcellular location">
    <subcellularLocation>
        <location evidence="1">Nucleus speckle</location>
    </subcellularLocation>
</comment>
<feature type="region of interest" description="Disordered" evidence="13">
    <location>
        <begin position="215"/>
        <end position="505"/>
    </location>
</feature>
<accession>A0A067RSB9</accession>
<protein>
    <recommendedName>
        <fullName evidence="11">YLP motif-containing protein 1</fullName>
    </recommendedName>
    <alternativeName>
        <fullName evidence="12">Nuclear protein ZAP3</fullName>
    </alternativeName>
</protein>
<feature type="region of interest" description="Disordered" evidence="13">
    <location>
        <begin position="529"/>
        <end position="705"/>
    </location>
</feature>
<dbReference type="Proteomes" id="UP000027135">
    <property type="component" value="Unassembled WGS sequence"/>
</dbReference>
<evidence type="ECO:0000259" key="14">
    <source>
        <dbReference type="Pfam" id="PF26583"/>
    </source>
</evidence>
<evidence type="ECO:0000313" key="15">
    <source>
        <dbReference type="EMBL" id="KDR23705.1"/>
    </source>
</evidence>
<proteinExistence type="predicted"/>
<evidence type="ECO:0000256" key="7">
    <source>
        <dbReference type="ARBA" id="ARBA00023163"/>
    </source>
</evidence>
<feature type="compositionally biased region" description="Acidic residues" evidence="13">
    <location>
        <begin position="1574"/>
        <end position="1586"/>
    </location>
</feature>
<feature type="compositionally biased region" description="Polar residues" evidence="13">
    <location>
        <begin position="793"/>
        <end position="805"/>
    </location>
</feature>
<dbReference type="eggNOG" id="KOG2400">
    <property type="taxonomic scope" value="Eukaryota"/>
</dbReference>
<feature type="compositionally biased region" description="Polar residues" evidence="13">
    <location>
        <begin position="654"/>
        <end position="695"/>
    </location>
</feature>
<feature type="region of interest" description="Disordered" evidence="13">
    <location>
        <begin position="1"/>
        <end position="168"/>
    </location>
</feature>
<feature type="compositionally biased region" description="Basic and acidic residues" evidence="13">
    <location>
        <begin position="1065"/>
        <end position="1090"/>
    </location>
</feature>
<dbReference type="OrthoDB" id="513595at2759"/>
<keyword evidence="3" id="KW-0678">Repressor</keyword>
<sequence>MQDISTGNVPDSYNSHGSASFQTGDHSGVAAAYPMPYYGVPPPSKGTPLPADFNKPPPLTNIDTGFGSKGNTGEGYQSSKRPFEGDVSREQFPDDVKKSRGEGYGSGFSPLRGEEHGGRGRGSRGGRWGDLTSKEKEPIWKQPSEGETALQPVRAPTKDNPDELSAAEKTFDLQFKQWEEQFNKWKEQNIDHPDKTQYLEYEAQWSSWREHLLQRREQMRKKRESSNKLAESSGEVFQSDLSNRVGTSSSPARGRGGRGGGFDRNGSNMGQDHFRGIQDSSNRGSEGFGGTHLSQEQNVGGGFRDQKSGLSAAGDFGGYGMSQQDHGAKAGGSEPSGNFGEHCIGQRSVIGGPGGAGHDSFGTQHALSQQGFGSSCGPIQDCKSGPGFGGPAPSKQEPKMLQCGPNRGPSNSGGNASQHDIPVLPGNFSVPPPSLGQPDTKVMLAGSNQVSGDIGGSSLSQKPPNMLSAIHAQQLPSAPKSSGEENKDIAEGDTPSDEKDEKNNAVKLDFIKNTADGIPGLNLLVEQNKQKNDAKASAEERELSLGHDIDERALDKSVNPSGLIGPVLAPTSTEQPNDQGHGTGRPPSKLPFQQSGVQDFGPDSKFPLNNQVFRPGSQNTPNVQGFSSPPKGPFHQGPSNQNFGPGGNKIIGNHGNQPNTQNFGPGAQGLNQSHGVGNQGSNQSFGTGNQGSNRSMGLGNHDAINPHGFGPQNCIGSHGLGPDGNLGYTSSNQAFGPGIRGYGSINQGSPGMGFQGNNQGFGSNNFGPQNNQSFGPGQFGSASGPRPWGEGGDSSNKVGWNQAQSWFDGPRKDNVQGMKDNFQGPKDSFQGTRDNFQGPLDRSQGPRDYFQGPRDNFFGPKDNFHGLRDNIQGPGDGCQGPRDNFQGLRDGGFQGPRDNFQPPRDGYQGPGDRFLGPRDNFGGLREGVHGPQDNFQGPKDRFSGPPSGDFGYTGDSEFGRGGPHDFPPPRDFQQERGHGGPQDFGSEYGRGHGGRGRARGRGGFGPPFSERSPGDELNWQHGSGRGVSRFGPGTDEQRVQQPDLGPSAQMKKEPGSFGEDGDFSSEDRNFPPDVSRPPESDHKKWEREGESTFTREPYSRFGDRPPSGKNWKSNVDDLGGSRFPPSVNREDRFADNPKGVWERFEERGQSWDHGSRSRDWDRGFELEPATVVDYGHKPVAVPGVADCGSTVGNFPEPVQTFDYGHGASSRRSDVPNTESWRRDDQPFRGGRDRDDRFHKERDRDRERDRERDRDRDRDRERDRDWGKNNWDQDRDFGKRESRWERDRGSRVDSDGGRDDRKDKWEDDDRYRNSGGDRWVRRDRERGGDRDINKGSSGGRYRESNKKEDSSHGDFPPPPDAPPPPTFASPVPPSETQVRSVLVEDLLCPPGRAVRPARLVIMLRGPPGSGKTFVAKLIKDKEVEMGGSAPRILALDDYFMVEIEKEDKDPETGRKVITKVMEYEYEAAMEKHYRNSLLKAFRKTVNDGYFPFIIVDCVNHQVKHFEEMWSYAKQKGFQVYICEMDMDVSACTKRNIHNRTEDDIADIVKNWEDTPRHHLRVDVRSLLQSIAITEVEMEDTTAEDEQEQEVKKDDEGRGEDNQDGDEEPVNVFTSKWEQMEPSGDKLNRLDGLAKRHKTEDKPQTLEDWLQLTDDYNQRKTTPGKKMVRWADLEERREQEKMRAIGFVVGQTDWSRMTDPTFGEGALTQTKYI</sequence>
<evidence type="ECO:0000256" key="5">
    <source>
        <dbReference type="ARBA" id="ARBA00022843"/>
    </source>
</evidence>
<dbReference type="EMBL" id="KK852450">
    <property type="protein sequence ID" value="KDR23705.1"/>
    <property type="molecule type" value="Genomic_DNA"/>
</dbReference>